<dbReference type="PANTHER" id="PTHR11486">
    <property type="entry name" value="FIBROBLAST GROWTH FACTOR"/>
    <property type="match status" value="1"/>
</dbReference>
<dbReference type="InterPro" id="IPR008996">
    <property type="entry name" value="IL1/FGF"/>
</dbReference>
<sequence length="97" mass="11415">MRVLFQPFMILFTWDALHLKWLFYKGGGGAWQRVGWASITTFQEECKFRETLLPNNYNAYESDLYRGTYIALSKYGRVKRGSKVSPIMTVTHFLPRI</sequence>
<dbReference type="Gene3D" id="2.80.10.50">
    <property type="match status" value="1"/>
</dbReference>
<accession>S7NAW9</accession>
<dbReference type="SMART" id="SM00442">
    <property type="entry name" value="FGF"/>
    <property type="match status" value="1"/>
</dbReference>
<dbReference type="SUPFAM" id="SSF50353">
    <property type="entry name" value="Cytokine"/>
    <property type="match status" value="1"/>
</dbReference>
<evidence type="ECO:0000256" key="1">
    <source>
        <dbReference type="ARBA" id="ARBA00007936"/>
    </source>
</evidence>
<protein>
    <submittedName>
        <fullName evidence="4">Fibroblast growth factor 6</fullName>
    </submittedName>
</protein>
<evidence type="ECO:0000256" key="3">
    <source>
        <dbReference type="SAM" id="SignalP"/>
    </source>
</evidence>
<dbReference type="Pfam" id="PF00167">
    <property type="entry name" value="FGF"/>
    <property type="match status" value="1"/>
</dbReference>
<evidence type="ECO:0000313" key="4">
    <source>
        <dbReference type="EMBL" id="EPQ14414.1"/>
    </source>
</evidence>
<keyword evidence="3" id="KW-0732">Signal</keyword>
<comment type="similarity">
    <text evidence="1">Belongs to the heparin-binding growth factors family.</text>
</comment>
<evidence type="ECO:0000313" key="5">
    <source>
        <dbReference type="Proteomes" id="UP000052978"/>
    </source>
</evidence>
<evidence type="ECO:0000256" key="2">
    <source>
        <dbReference type="ARBA" id="ARBA00023030"/>
    </source>
</evidence>
<reference evidence="4 5" key="1">
    <citation type="journal article" date="2013" name="Nat. Commun.">
        <title>Genome analysis reveals insights into physiology and longevity of the Brandt's bat Myotis brandtii.</title>
        <authorList>
            <person name="Seim I."/>
            <person name="Fang X."/>
            <person name="Xiong Z."/>
            <person name="Lobanov A.V."/>
            <person name="Huang Z."/>
            <person name="Ma S."/>
            <person name="Feng Y."/>
            <person name="Turanov A.A."/>
            <person name="Zhu Y."/>
            <person name="Lenz T.L."/>
            <person name="Gerashchenko M.V."/>
            <person name="Fan D."/>
            <person name="Hee Yim S."/>
            <person name="Yao X."/>
            <person name="Jordan D."/>
            <person name="Xiong Y."/>
            <person name="Ma Y."/>
            <person name="Lyapunov A.N."/>
            <person name="Chen G."/>
            <person name="Kulakova O.I."/>
            <person name="Sun Y."/>
            <person name="Lee S.G."/>
            <person name="Bronson R.T."/>
            <person name="Moskalev A.A."/>
            <person name="Sunyaev S.R."/>
            <person name="Zhang G."/>
            <person name="Krogh A."/>
            <person name="Wang J."/>
            <person name="Gladyshev V.N."/>
        </authorList>
    </citation>
    <scope>NUCLEOTIDE SEQUENCE [LARGE SCALE GENOMIC DNA]</scope>
</reference>
<dbReference type="PRINTS" id="PR00262">
    <property type="entry name" value="IL1HBGF"/>
</dbReference>
<dbReference type="EMBL" id="KE163933">
    <property type="protein sequence ID" value="EPQ14414.1"/>
    <property type="molecule type" value="Genomic_DNA"/>
</dbReference>
<keyword evidence="5" id="KW-1185">Reference proteome</keyword>
<dbReference type="GO" id="GO:0008083">
    <property type="term" value="F:growth factor activity"/>
    <property type="evidence" value="ECO:0007669"/>
    <property type="project" value="UniProtKB-KW"/>
</dbReference>
<feature type="signal peptide" evidence="3">
    <location>
        <begin position="1"/>
        <end position="19"/>
    </location>
</feature>
<gene>
    <name evidence="4" type="ORF">D623_10028698</name>
</gene>
<dbReference type="InterPro" id="IPR002209">
    <property type="entry name" value="Fibroblast_GF_fam"/>
</dbReference>
<keyword evidence="2" id="KW-0339">Growth factor</keyword>
<proteinExistence type="inferred from homology"/>
<feature type="chain" id="PRO_5004543588" evidence="3">
    <location>
        <begin position="20"/>
        <end position="97"/>
    </location>
</feature>
<dbReference type="AlphaFoldDB" id="S7NAW9"/>
<dbReference type="Proteomes" id="UP000052978">
    <property type="component" value="Unassembled WGS sequence"/>
</dbReference>
<organism evidence="4 5">
    <name type="scientific">Myotis brandtii</name>
    <name type="common">Brandt's bat</name>
    <dbReference type="NCBI Taxonomy" id="109478"/>
    <lineage>
        <taxon>Eukaryota</taxon>
        <taxon>Metazoa</taxon>
        <taxon>Chordata</taxon>
        <taxon>Craniata</taxon>
        <taxon>Vertebrata</taxon>
        <taxon>Euteleostomi</taxon>
        <taxon>Mammalia</taxon>
        <taxon>Eutheria</taxon>
        <taxon>Laurasiatheria</taxon>
        <taxon>Chiroptera</taxon>
        <taxon>Yangochiroptera</taxon>
        <taxon>Vespertilionidae</taxon>
        <taxon>Myotis</taxon>
    </lineage>
</organism>
<name>S7NAW9_MYOBR</name>